<comment type="miscellaneous">
    <text evidence="8">The reaction proceeds by a bi uni uni bi ping pong mechanism.</text>
</comment>
<evidence type="ECO:0000313" key="10">
    <source>
        <dbReference type="Proteomes" id="UP000439123"/>
    </source>
</evidence>
<dbReference type="GO" id="GO:0015940">
    <property type="term" value="P:pantothenate biosynthetic process"/>
    <property type="evidence" value="ECO:0007669"/>
    <property type="project" value="UniProtKB-UniRule"/>
</dbReference>
<keyword evidence="8" id="KW-0963">Cytoplasm</keyword>
<sequence length="300" mass="32740">MQPVSLFDLSEGELLMLVVNNPVVLREQISQWRREGRAIAFVPTMGNLHQGHLTLVKEAHSHAEKVVVSIFVNPMQFDKAEDLANYPRTLEQDCAALEAAGVDMVFTPTPEIMYPQGLASQTFVEVPGLSNLLEGALRPGHFRGVSTVVTKLFNLVQPDVACFGQKDYQQLALIRKMVADMAMPIEIVGVPTVRAEDGLALSSRNGYLTAAERAIAPELARTMNWIAEQIEAGDHHLPSLVAQASQRLDNAGFRTDAIDIVDAATLESATDESAQLVILMAAYLGKARLIDNQVVTLQQA</sequence>
<feature type="binding site" evidence="8">
    <location>
        <begin position="201"/>
        <end position="204"/>
    </location>
    <ligand>
        <name>ATP</name>
        <dbReference type="ChEBI" id="CHEBI:30616"/>
    </ligand>
</feature>
<comment type="function">
    <text evidence="8">Catalyzes the condensation of pantoate with beta-alanine in an ATP-dependent reaction via a pantoyl-adenylate intermediate.</text>
</comment>
<dbReference type="NCBIfam" id="TIGR00018">
    <property type="entry name" value="panC"/>
    <property type="match status" value="1"/>
</dbReference>
<dbReference type="GO" id="GO:0005829">
    <property type="term" value="C:cytosol"/>
    <property type="evidence" value="ECO:0007669"/>
    <property type="project" value="TreeGrafter"/>
</dbReference>
<dbReference type="PANTHER" id="PTHR21299:SF1">
    <property type="entry name" value="PANTOATE--BETA-ALANINE LIGASE"/>
    <property type="match status" value="1"/>
</dbReference>
<protein>
    <recommendedName>
        <fullName evidence="8">Pantothenate synthetase</fullName>
        <shortName evidence="8">PS</shortName>
        <ecNumber evidence="8">6.3.2.1</ecNumber>
    </recommendedName>
    <alternativeName>
        <fullName evidence="8">Pantoate--beta-alanine ligase</fullName>
    </alternativeName>
    <alternativeName>
        <fullName evidence="8">Pantoate-activating enzyme</fullName>
    </alternativeName>
</protein>
<dbReference type="UniPathway" id="UPA00028">
    <property type="reaction ID" value="UER00005"/>
</dbReference>
<evidence type="ECO:0000256" key="4">
    <source>
        <dbReference type="ARBA" id="ARBA00022655"/>
    </source>
</evidence>
<comment type="catalytic activity">
    <reaction evidence="7 8">
        <text>(R)-pantoate + beta-alanine + ATP = (R)-pantothenate + AMP + diphosphate + H(+)</text>
        <dbReference type="Rhea" id="RHEA:10912"/>
        <dbReference type="ChEBI" id="CHEBI:15378"/>
        <dbReference type="ChEBI" id="CHEBI:15980"/>
        <dbReference type="ChEBI" id="CHEBI:29032"/>
        <dbReference type="ChEBI" id="CHEBI:30616"/>
        <dbReference type="ChEBI" id="CHEBI:33019"/>
        <dbReference type="ChEBI" id="CHEBI:57966"/>
        <dbReference type="ChEBI" id="CHEBI:456215"/>
        <dbReference type="EC" id="6.3.2.1"/>
    </reaction>
</comment>
<proteinExistence type="inferred from homology"/>
<dbReference type="FunFam" id="3.40.50.620:FF:000013">
    <property type="entry name" value="Pantothenate synthetase"/>
    <property type="match status" value="1"/>
</dbReference>
<name>A0A653L6D3_AERVE</name>
<accession>A0A653L6D3</accession>
<dbReference type="InterPro" id="IPR014729">
    <property type="entry name" value="Rossmann-like_a/b/a_fold"/>
</dbReference>
<evidence type="ECO:0000256" key="2">
    <source>
        <dbReference type="ARBA" id="ARBA00009256"/>
    </source>
</evidence>
<dbReference type="InterPro" id="IPR003721">
    <property type="entry name" value="Pantoate_ligase"/>
</dbReference>
<dbReference type="InterPro" id="IPR004821">
    <property type="entry name" value="Cyt_trans-like"/>
</dbReference>
<keyword evidence="6 8" id="KW-0067">ATP-binding</keyword>
<dbReference type="AlphaFoldDB" id="A0A653L6D3"/>
<dbReference type="InterPro" id="IPR042176">
    <property type="entry name" value="Pantoate_ligase_C"/>
</dbReference>
<feature type="binding site" evidence="8">
    <location>
        <begin position="45"/>
        <end position="52"/>
    </location>
    <ligand>
        <name>ATP</name>
        <dbReference type="ChEBI" id="CHEBI:30616"/>
    </ligand>
</feature>
<dbReference type="FunFam" id="3.30.1300.10:FF:000001">
    <property type="entry name" value="Pantothenate synthetase"/>
    <property type="match status" value="1"/>
</dbReference>
<dbReference type="Proteomes" id="UP000439123">
    <property type="component" value="Unassembled WGS sequence"/>
</dbReference>
<comment type="subcellular location">
    <subcellularLocation>
        <location evidence="8">Cytoplasm</location>
    </subcellularLocation>
</comment>
<dbReference type="Gene3D" id="3.40.50.620">
    <property type="entry name" value="HUPs"/>
    <property type="match status" value="1"/>
</dbReference>
<keyword evidence="4 8" id="KW-0566">Pantothenate biosynthesis</keyword>
<dbReference type="NCBIfam" id="TIGR00125">
    <property type="entry name" value="cyt_tran_rel"/>
    <property type="match status" value="1"/>
</dbReference>
<evidence type="ECO:0000256" key="3">
    <source>
        <dbReference type="ARBA" id="ARBA00022598"/>
    </source>
</evidence>
<keyword evidence="3 8" id="KW-0436">Ligase</keyword>
<comment type="subunit">
    <text evidence="8">Homodimer.</text>
</comment>
<comment type="pathway">
    <text evidence="1 8">Cofactor biosynthesis; (R)-pantothenate biosynthesis; (R)-pantothenate from (R)-pantoate and beta-alanine: step 1/1.</text>
</comment>
<dbReference type="PANTHER" id="PTHR21299">
    <property type="entry name" value="CYTIDYLATE KINASE/PANTOATE-BETA-ALANINE LIGASE"/>
    <property type="match status" value="1"/>
</dbReference>
<dbReference type="GO" id="GO:0005524">
    <property type="term" value="F:ATP binding"/>
    <property type="evidence" value="ECO:0007669"/>
    <property type="project" value="UniProtKB-KW"/>
</dbReference>
<reference evidence="9 10" key="1">
    <citation type="submission" date="2019-10" db="EMBL/GenBank/DDBJ databases">
        <authorList>
            <person name="Karimi E."/>
        </authorList>
    </citation>
    <scope>NUCLEOTIDE SEQUENCE [LARGE SCALE GENOMIC DNA]</scope>
    <source>
        <strain evidence="9">Aeromonas sp. 8C</strain>
    </source>
</reference>
<feature type="binding site" evidence="8">
    <location>
        <position position="170"/>
    </location>
    <ligand>
        <name>(R)-pantoate</name>
        <dbReference type="ChEBI" id="CHEBI:15980"/>
    </ligand>
</feature>
<feature type="binding site" evidence="8">
    <location>
        <position position="76"/>
    </location>
    <ligand>
        <name>(R)-pantoate</name>
        <dbReference type="ChEBI" id="CHEBI:15980"/>
    </ligand>
</feature>
<evidence type="ECO:0000313" key="9">
    <source>
        <dbReference type="EMBL" id="VXA87237.1"/>
    </source>
</evidence>
<feature type="binding site" evidence="8">
    <location>
        <begin position="164"/>
        <end position="167"/>
    </location>
    <ligand>
        <name>ATP</name>
        <dbReference type="ChEBI" id="CHEBI:30616"/>
    </ligand>
</feature>
<dbReference type="CDD" id="cd00560">
    <property type="entry name" value="PanC"/>
    <property type="match status" value="1"/>
</dbReference>
<dbReference type="OMA" id="CNHKLEP"/>
<feature type="binding site" evidence="8">
    <location>
        <position position="193"/>
    </location>
    <ligand>
        <name>ATP</name>
        <dbReference type="ChEBI" id="CHEBI:30616"/>
    </ligand>
</feature>
<dbReference type="EMBL" id="CABWLC010000018">
    <property type="protein sequence ID" value="VXA87237.1"/>
    <property type="molecule type" value="Genomic_DNA"/>
</dbReference>
<dbReference type="SUPFAM" id="SSF52374">
    <property type="entry name" value="Nucleotidylyl transferase"/>
    <property type="match status" value="1"/>
</dbReference>
<evidence type="ECO:0000256" key="1">
    <source>
        <dbReference type="ARBA" id="ARBA00004990"/>
    </source>
</evidence>
<gene>
    <name evidence="8 9" type="primary">panC</name>
    <name evidence="9" type="ORF">AERO8C_50090</name>
</gene>
<organism evidence="9 10">
    <name type="scientific">Aeromonas veronii</name>
    <dbReference type="NCBI Taxonomy" id="654"/>
    <lineage>
        <taxon>Bacteria</taxon>
        <taxon>Pseudomonadati</taxon>
        <taxon>Pseudomonadota</taxon>
        <taxon>Gammaproteobacteria</taxon>
        <taxon>Aeromonadales</taxon>
        <taxon>Aeromonadaceae</taxon>
        <taxon>Aeromonas</taxon>
    </lineage>
</organism>
<keyword evidence="5 8" id="KW-0547">Nucleotide-binding</keyword>
<feature type="active site" description="Proton donor" evidence="8">
    <location>
        <position position="52"/>
    </location>
</feature>
<evidence type="ECO:0000256" key="8">
    <source>
        <dbReference type="HAMAP-Rule" id="MF_00158"/>
    </source>
</evidence>
<feature type="binding site" evidence="8">
    <location>
        <position position="76"/>
    </location>
    <ligand>
        <name>beta-alanine</name>
        <dbReference type="ChEBI" id="CHEBI:57966"/>
    </ligand>
</feature>
<evidence type="ECO:0000256" key="6">
    <source>
        <dbReference type="ARBA" id="ARBA00022840"/>
    </source>
</evidence>
<dbReference type="Pfam" id="PF02569">
    <property type="entry name" value="Pantoate_ligase"/>
    <property type="match status" value="1"/>
</dbReference>
<dbReference type="GO" id="GO:0004592">
    <property type="term" value="F:pantoate-beta-alanine ligase activity"/>
    <property type="evidence" value="ECO:0007669"/>
    <property type="project" value="UniProtKB-UniRule"/>
</dbReference>
<comment type="similarity">
    <text evidence="2 8">Belongs to the pantothenate synthetase family.</text>
</comment>
<dbReference type="HAMAP" id="MF_00158">
    <property type="entry name" value="PanC"/>
    <property type="match status" value="1"/>
</dbReference>
<evidence type="ECO:0000256" key="5">
    <source>
        <dbReference type="ARBA" id="ARBA00022741"/>
    </source>
</evidence>
<dbReference type="Gene3D" id="3.30.1300.10">
    <property type="entry name" value="Pantoate-beta-alanine ligase, C-terminal domain"/>
    <property type="match status" value="1"/>
</dbReference>
<evidence type="ECO:0000256" key="7">
    <source>
        <dbReference type="ARBA" id="ARBA00048258"/>
    </source>
</evidence>
<dbReference type="EC" id="6.3.2.1" evidence="8"/>